<protein>
    <recommendedName>
        <fullName evidence="5">Bacteriophage P22, Gp10, DNA-stabilising</fullName>
    </recommendedName>
</protein>
<organism evidence="2">
    <name type="scientific">uncultured Caudovirales phage</name>
    <dbReference type="NCBI Taxonomy" id="2100421"/>
    <lineage>
        <taxon>Viruses</taxon>
        <taxon>Duplodnaviria</taxon>
        <taxon>Heunggongvirae</taxon>
        <taxon>Uroviricota</taxon>
        <taxon>Caudoviricetes</taxon>
        <taxon>Peduoviridae</taxon>
        <taxon>Maltschvirus</taxon>
        <taxon>Maltschvirus maltsch</taxon>
    </lineage>
</organism>
<dbReference type="EMBL" id="LR798345">
    <property type="protein sequence ID" value="CAB5225504.1"/>
    <property type="molecule type" value="Genomic_DNA"/>
</dbReference>
<keyword evidence="1" id="KW-0812">Transmembrane</keyword>
<accession>A0A6J5MY30</accession>
<evidence type="ECO:0008006" key="5">
    <source>
        <dbReference type="Google" id="ProtNLM"/>
    </source>
</evidence>
<evidence type="ECO:0000256" key="1">
    <source>
        <dbReference type="SAM" id="Phobius"/>
    </source>
</evidence>
<proteinExistence type="predicted"/>
<reference evidence="2" key="1">
    <citation type="submission" date="2020-04" db="EMBL/GenBank/DDBJ databases">
        <authorList>
            <person name="Chiriac C."/>
            <person name="Salcher M."/>
            <person name="Ghai R."/>
            <person name="Kavagutti S V."/>
        </authorList>
    </citation>
    <scope>NUCLEOTIDE SEQUENCE</scope>
</reference>
<gene>
    <name evidence="2" type="ORF">UFOVP590_10</name>
    <name evidence="3" type="ORF">UFOVP685_13</name>
    <name evidence="4" type="ORF">UFOVP750_39</name>
</gene>
<evidence type="ECO:0000313" key="2">
    <source>
        <dbReference type="EMBL" id="CAB4151292.1"/>
    </source>
</evidence>
<feature type="transmembrane region" description="Helical" evidence="1">
    <location>
        <begin position="103"/>
        <end position="125"/>
    </location>
</feature>
<keyword evidence="1" id="KW-1133">Transmembrane helix</keyword>
<dbReference type="EMBL" id="LR796656">
    <property type="protein sequence ID" value="CAB4157277.1"/>
    <property type="molecule type" value="Genomic_DNA"/>
</dbReference>
<evidence type="ECO:0000313" key="4">
    <source>
        <dbReference type="EMBL" id="CAB5225504.1"/>
    </source>
</evidence>
<keyword evidence="1" id="KW-0472">Membrane</keyword>
<evidence type="ECO:0000313" key="3">
    <source>
        <dbReference type="EMBL" id="CAB4157277.1"/>
    </source>
</evidence>
<dbReference type="EMBL" id="LR796557">
    <property type="protein sequence ID" value="CAB4151292.1"/>
    <property type="molecule type" value="Genomic_DNA"/>
</dbReference>
<sequence>MVARKMQDWQIEQLPIFCYYDRQRFTQFGSMDCANWYGIAVDSGKKKQALYPAMGRQHVRLLNQNKLVFNAQPRVEFKSINFLYVVDGTTVYQFDRFYNRKTLSISVALGAPIWFATLAVGTTVYNMMTDNNNIFVITENGSSVSAEVVTDPNAPGGSTTGGKPLYVAAFGNRFVVSLADTPDFYLSQINLSGNANTYFTDPSLAAALNARASGVIGQFAVLHNQLYIMCDFTTDVWANIITQITVGGVTREFPWKLNSSYNFDFGIADPNSLSVDFGMMVWLAKNSNGLVSFMISNGQKPEDISSQAINVLLENSTHPEALSPFLLTEVDGFLYQYENTIFYRAGAGTFVGFGDLDIIDNANCIEYNFETKKWGRAIELNGERNRIQKHVYFNNAHLVIVQGDPAIYQMAGNIYHNELRNPDQPDAQADDAFLKYPMRYELVTQQIYQPDYSEFEDDYVEIDFVFGNKTFYQNCSPFLNATFIVAENSTEDNPVYILSEDDKYLVAEGSNTPSFDDNHYCALFKPHIELYYSDDGGETFLQADLREFSPLGQYRWRMRWYELGCSRNRCYRLICVSSAPIVVLGAVRNTRRVSGGAN</sequence>
<name>A0A6J5MY30_9CAUD</name>